<dbReference type="SUPFAM" id="SSF53474">
    <property type="entry name" value="alpha/beta-Hydrolases"/>
    <property type="match status" value="1"/>
</dbReference>
<accession>A0ABP8PI08</accession>
<dbReference type="RefSeq" id="WP_345350345.1">
    <property type="nucleotide sequence ID" value="NZ_BAABFB010000066.1"/>
</dbReference>
<feature type="domain" description="AB hydrolase-1" evidence="2">
    <location>
        <begin position="80"/>
        <end position="332"/>
    </location>
</feature>
<keyword evidence="4" id="KW-1185">Reference proteome</keyword>
<dbReference type="InterPro" id="IPR000639">
    <property type="entry name" value="Epox_hydrolase-like"/>
</dbReference>
<dbReference type="Pfam" id="PF12697">
    <property type="entry name" value="Abhydrolase_6"/>
    <property type="match status" value="1"/>
</dbReference>
<dbReference type="InterPro" id="IPR029058">
    <property type="entry name" value="AB_hydrolase_fold"/>
</dbReference>
<comment type="caution">
    <text evidence="3">The sequence shown here is derived from an EMBL/GenBank/DDBJ whole genome shotgun (WGS) entry which is preliminary data.</text>
</comment>
<dbReference type="PANTHER" id="PTHR43798:SF31">
    <property type="entry name" value="AB HYDROLASE SUPERFAMILY PROTEIN YCLE"/>
    <property type="match status" value="1"/>
</dbReference>
<evidence type="ECO:0000259" key="2">
    <source>
        <dbReference type="Pfam" id="PF12697"/>
    </source>
</evidence>
<dbReference type="GO" id="GO:0016787">
    <property type="term" value="F:hydrolase activity"/>
    <property type="evidence" value="ECO:0007669"/>
    <property type="project" value="UniProtKB-KW"/>
</dbReference>
<dbReference type="PANTHER" id="PTHR43798">
    <property type="entry name" value="MONOACYLGLYCEROL LIPASE"/>
    <property type="match status" value="1"/>
</dbReference>
<dbReference type="PROSITE" id="PS51318">
    <property type="entry name" value="TAT"/>
    <property type="match status" value="1"/>
</dbReference>
<name>A0ABP8PI08_9NOCA</name>
<dbReference type="EMBL" id="BAABFB010000066">
    <property type="protein sequence ID" value="GAA4486880.1"/>
    <property type="molecule type" value="Genomic_DNA"/>
</dbReference>
<reference evidence="4" key="1">
    <citation type="journal article" date="2019" name="Int. J. Syst. Evol. Microbiol.">
        <title>The Global Catalogue of Microorganisms (GCM) 10K type strain sequencing project: providing services to taxonomists for standard genome sequencing and annotation.</title>
        <authorList>
            <consortium name="The Broad Institute Genomics Platform"/>
            <consortium name="The Broad Institute Genome Sequencing Center for Infectious Disease"/>
            <person name="Wu L."/>
            <person name="Ma J."/>
        </authorList>
    </citation>
    <scope>NUCLEOTIDE SEQUENCE [LARGE SCALE GENOMIC DNA]</scope>
    <source>
        <strain evidence="4">JCM 32206</strain>
    </source>
</reference>
<evidence type="ECO:0000313" key="3">
    <source>
        <dbReference type="EMBL" id="GAA4486880.1"/>
    </source>
</evidence>
<sequence>MSDRTRTSARRILVGAAVGAAVTGAVAATRSRRAKALATSGAANPALADPSVRAEVVPVVSADGHPINVLAYGDPTAPPIVFAHGWTCSTTFWYPQINALADEFRVVVYDQRGHGRTGLGPTRPSPELLGDDLDAVLSATVRDGQKAVVVGHSMGGMSIMSWALRYPERVAEKASAVMLASTGPDRLIAETTVIPLPKRAPAVPVPVGRAILGSTAPLIATPLTRRGVQYVALAPGSTRQEVDFCVRIVRDCPPATRGGWGRALSTLDIGASLDHLTVPTTVVVGTADRLTPPVHSERMSDRLDADGHLQRLIRLPGIGHMSTIEAADEVNAEIRRLRRL</sequence>
<dbReference type="InterPro" id="IPR050266">
    <property type="entry name" value="AB_hydrolase_sf"/>
</dbReference>
<dbReference type="PRINTS" id="PR00111">
    <property type="entry name" value="ABHYDROLASE"/>
</dbReference>
<dbReference type="Proteomes" id="UP001501183">
    <property type="component" value="Unassembled WGS sequence"/>
</dbReference>
<evidence type="ECO:0000256" key="1">
    <source>
        <dbReference type="ARBA" id="ARBA00022801"/>
    </source>
</evidence>
<evidence type="ECO:0000313" key="4">
    <source>
        <dbReference type="Proteomes" id="UP001501183"/>
    </source>
</evidence>
<proteinExistence type="predicted"/>
<dbReference type="InterPro" id="IPR006311">
    <property type="entry name" value="TAT_signal"/>
</dbReference>
<organism evidence="3 4">
    <name type="scientific">Rhodococcus olei</name>
    <dbReference type="NCBI Taxonomy" id="2161675"/>
    <lineage>
        <taxon>Bacteria</taxon>
        <taxon>Bacillati</taxon>
        <taxon>Actinomycetota</taxon>
        <taxon>Actinomycetes</taxon>
        <taxon>Mycobacteriales</taxon>
        <taxon>Nocardiaceae</taxon>
        <taxon>Rhodococcus</taxon>
    </lineage>
</organism>
<keyword evidence="1 3" id="KW-0378">Hydrolase</keyword>
<dbReference type="Gene3D" id="3.40.50.1820">
    <property type="entry name" value="alpha/beta hydrolase"/>
    <property type="match status" value="1"/>
</dbReference>
<dbReference type="PRINTS" id="PR00412">
    <property type="entry name" value="EPOXHYDRLASE"/>
</dbReference>
<protein>
    <submittedName>
        <fullName evidence="3">Alpha/beta hydrolase</fullName>
    </submittedName>
</protein>
<gene>
    <name evidence="3" type="ORF">GCM10023094_44260</name>
</gene>
<dbReference type="InterPro" id="IPR000073">
    <property type="entry name" value="AB_hydrolase_1"/>
</dbReference>